<gene>
    <name evidence="5" type="ORF">SAMN05216215_105021</name>
</gene>
<dbReference type="Proteomes" id="UP000199529">
    <property type="component" value="Unassembled WGS sequence"/>
</dbReference>
<dbReference type="AlphaFoldDB" id="A0A1H3QVP5"/>
<dbReference type="RefSeq" id="WP_093274803.1">
    <property type="nucleotide sequence ID" value="NZ_FNOK01000050.1"/>
</dbReference>
<evidence type="ECO:0000256" key="1">
    <source>
        <dbReference type="ARBA" id="ARBA00008791"/>
    </source>
</evidence>
<sequence>MPREKQSVVAGVDGSEPSARAALWAAAEAARLGVPLHLLLVGDDPARESQAKETVQEIADRCRLAVPTLELVAEVGFGHPAEELARRSDAARLIVVGSHGHGAFHDALLGSISTAVATHARCPVVVMRGAGTATTGPVIVGVDGSPGSKAALHYAFDAANRRRTDLVAVQALPDAYFIPGPYPHPDRHEIQGWAELHLAEQLAGWTADYPDVGVRKAITNEHPVQALCEAAQHAQLLVVGHRGHGGFAGLLLGSVARGVLHHAPCPVAVIRT</sequence>
<dbReference type="Gene3D" id="3.40.50.620">
    <property type="entry name" value="HUPs"/>
    <property type="match status" value="2"/>
</dbReference>
<dbReference type="InterPro" id="IPR006015">
    <property type="entry name" value="Universal_stress_UspA"/>
</dbReference>
<feature type="domain" description="UspA" evidence="4">
    <location>
        <begin position="7"/>
        <end position="128"/>
    </location>
</feature>
<dbReference type="EMBL" id="FNOK01000050">
    <property type="protein sequence ID" value="SDZ17672.1"/>
    <property type="molecule type" value="Genomic_DNA"/>
</dbReference>
<dbReference type="STRING" id="418495.SAMN05216215_105021"/>
<keyword evidence="3" id="KW-0067">ATP-binding</keyword>
<dbReference type="PANTHER" id="PTHR46268">
    <property type="entry name" value="STRESS RESPONSE PROTEIN NHAX"/>
    <property type="match status" value="1"/>
</dbReference>
<evidence type="ECO:0000313" key="6">
    <source>
        <dbReference type="Proteomes" id="UP000199529"/>
    </source>
</evidence>
<evidence type="ECO:0000256" key="3">
    <source>
        <dbReference type="ARBA" id="ARBA00022840"/>
    </source>
</evidence>
<dbReference type="InterPro" id="IPR006016">
    <property type="entry name" value="UspA"/>
</dbReference>
<keyword evidence="6" id="KW-1185">Reference proteome</keyword>
<proteinExistence type="inferred from homology"/>
<dbReference type="PRINTS" id="PR01438">
    <property type="entry name" value="UNVRSLSTRESS"/>
</dbReference>
<reference evidence="6" key="1">
    <citation type="submission" date="2016-10" db="EMBL/GenBank/DDBJ databases">
        <authorList>
            <person name="Varghese N."/>
            <person name="Submissions S."/>
        </authorList>
    </citation>
    <scope>NUCLEOTIDE SEQUENCE [LARGE SCALE GENOMIC DNA]</scope>
    <source>
        <strain evidence="6">CGMCC 4.3530</strain>
    </source>
</reference>
<feature type="domain" description="UspA" evidence="4">
    <location>
        <begin position="137"/>
        <end position="271"/>
    </location>
</feature>
<organism evidence="5 6">
    <name type="scientific">Saccharopolyspora shandongensis</name>
    <dbReference type="NCBI Taxonomy" id="418495"/>
    <lineage>
        <taxon>Bacteria</taxon>
        <taxon>Bacillati</taxon>
        <taxon>Actinomycetota</taxon>
        <taxon>Actinomycetes</taxon>
        <taxon>Pseudonocardiales</taxon>
        <taxon>Pseudonocardiaceae</taxon>
        <taxon>Saccharopolyspora</taxon>
    </lineage>
</organism>
<evidence type="ECO:0000256" key="2">
    <source>
        <dbReference type="ARBA" id="ARBA00022741"/>
    </source>
</evidence>
<dbReference type="OrthoDB" id="3404132at2"/>
<dbReference type="Pfam" id="PF00582">
    <property type="entry name" value="Usp"/>
    <property type="match status" value="2"/>
</dbReference>
<evidence type="ECO:0000259" key="4">
    <source>
        <dbReference type="Pfam" id="PF00582"/>
    </source>
</evidence>
<accession>A0A1H3QVP5</accession>
<keyword evidence="2" id="KW-0547">Nucleotide-binding</keyword>
<dbReference type="PANTHER" id="PTHR46268:SF27">
    <property type="entry name" value="UNIVERSAL STRESS PROTEIN RV2623"/>
    <property type="match status" value="1"/>
</dbReference>
<name>A0A1H3QVP5_9PSEU</name>
<evidence type="ECO:0000313" key="5">
    <source>
        <dbReference type="EMBL" id="SDZ17672.1"/>
    </source>
</evidence>
<comment type="similarity">
    <text evidence="1">Belongs to the universal stress protein A family.</text>
</comment>
<dbReference type="SUPFAM" id="SSF52402">
    <property type="entry name" value="Adenine nucleotide alpha hydrolases-like"/>
    <property type="match status" value="2"/>
</dbReference>
<dbReference type="InterPro" id="IPR014729">
    <property type="entry name" value="Rossmann-like_a/b/a_fold"/>
</dbReference>
<protein>
    <submittedName>
        <fullName evidence="5">Nucleotide-binding universal stress protein, UspA family</fullName>
    </submittedName>
</protein>
<dbReference type="GO" id="GO:0005524">
    <property type="term" value="F:ATP binding"/>
    <property type="evidence" value="ECO:0007669"/>
    <property type="project" value="UniProtKB-KW"/>
</dbReference>